<keyword evidence="9" id="KW-1185">Reference proteome</keyword>
<dbReference type="CDD" id="cd12503">
    <property type="entry name" value="RRM1_hnRNPH_GRSF1_like"/>
    <property type="match status" value="1"/>
</dbReference>
<dbReference type="InterPro" id="IPR000504">
    <property type="entry name" value="RRM_dom"/>
</dbReference>
<dbReference type="CDD" id="cd12506">
    <property type="entry name" value="RRM3_hnRNPH_CRSF1_like"/>
    <property type="match status" value="1"/>
</dbReference>
<protein>
    <recommendedName>
        <fullName evidence="7">RRM domain-containing protein</fullName>
    </recommendedName>
</protein>
<keyword evidence="3" id="KW-0677">Repeat</keyword>
<dbReference type="PANTHER" id="PTHR13976">
    <property type="entry name" value="HETEROGENEOUS NUCLEAR RIBONUCLEOPROTEIN-RELATED"/>
    <property type="match status" value="1"/>
</dbReference>
<evidence type="ECO:0000256" key="1">
    <source>
        <dbReference type="ARBA" id="ARBA00022553"/>
    </source>
</evidence>
<evidence type="ECO:0000313" key="9">
    <source>
        <dbReference type="Proteomes" id="UP001497623"/>
    </source>
</evidence>
<dbReference type="GO" id="GO:0006397">
    <property type="term" value="P:mRNA processing"/>
    <property type="evidence" value="ECO:0007669"/>
    <property type="project" value="UniProtKB-KW"/>
</dbReference>
<dbReference type="InterPro" id="IPR012677">
    <property type="entry name" value="Nucleotide-bd_a/b_plait_sf"/>
</dbReference>
<feature type="non-terminal residue" evidence="8">
    <location>
        <position position="387"/>
    </location>
</feature>
<dbReference type="PROSITE" id="PS50102">
    <property type="entry name" value="RRM"/>
    <property type="match status" value="3"/>
</dbReference>
<dbReference type="AlphaFoldDB" id="A0AAV2S5J3"/>
<accession>A0AAV2S5J3</accession>
<dbReference type="Proteomes" id="UP001497623">
    <property type="component" value="Unassembled WGS sequence"/>
</dbReference>
<dbReference type="InterPro" id="IPR050666">
    <property type="entry name" value="ESRP"/>
</dbReference>
<dbReference type="EMBL" id="CAXKWB010048074">
    <property type="protein sequence ID" value="CAL4166366.1"/>
    <property type="molecule type" value="Genomic_DNA"/>
</dbReference>
<name>A0AAV2S5J3_MEGNR</name>
<organism evidence="8 9">
    <name type="scientific">Meganyctiphanes norvegica</name>
    <name type="common">Northern krill</name>
    <name type="synonym">Thysanopoda norvegica</name>
    <dbReference type="NCBI Taxonomy" id="48144"/>
    <lineage>
        <taxon>Eukaryota</taxon>
        <taxon>Metazoa</taxon>
        <taxon>Ecdysozoa</taxon>
        <taxon>Arthropoda</taxon>
        <taxon>Crustacea</taxon>
        <taxon>Multicrustacea</taxon>
        <taxon>Malacostraca</taxon>
        <taxon>Eumalacostraca</taxon>
        <taxon>Eucarida</taxon>
        <taxon>Euphausiacea</taxon>
        <taxon>Euphausiidae</taxon>
        <taxon>Meganyctiphanes</taxon>
    </lineage>
</organism>
<dbReference type="GO" id="GO:0003723">
    <property type="term" value="F:RNA binding"/>
    <property type="evidence" value="ECO:0007669"/>
    <property type="project" value="UniProtKB-UniRule"/>
</dbReference>
<evidence type="ECO:0000256" key="6">
    <source>
        <dbReference type="SAM" id="MobiDB-lite"/>
    </source>
</evidence>
<comment type="caution">
    <text evidence="8">The sequence shown here is derived from an EMBL/GenBank/DDBJ whole genome shotgun (WGS) entry which is preliminary data.</text>
</comment>
<feature type="region of interest" description="Disordered" evidence="6">
    <location>
        <begin position="190"/>
        <end position="213"/>
    </location>
</feature>
<dbReference type="SUPFAM" id="SSF54928">
    <property type="entry name" value="RNA-binding domain, RBD"/>
    <property type="match status" value="3"/>
</dbReference>
<evidence type="ECO:0000256" key="2">
    <source>
        <dbReference type="ARBA" id="ARBA00022664"/>
    </source>
</evidence>
<proteinExistence type="predicted"/>
<evidence type="ECO:0000256" key="5">
    <source>
        <dbReference type="PROSITE-ProRule" id="PRU00176"/>
    </source>
</evidence>
<keyword evidence="2" id="KW-0507">mRNA processing</keyword>
<evidence type="ECO:0000313" key="8">
    <source>
        <dbReference type="EMBL" id="CAL4166366.1"/>
    </source>
</evidence>
<keyword evidence="4 5" id="KW-0694">RNA-binding</keyword>
<gene>
    <name evidence="8" type="ORF">MNOR_LOCUS33411</name>
</gene>
<evidence type="ECO:0000259" key="7">
    <source>
        <dbReference type="PROSITE" id="PS50102"/>
    </source>
</evidence>
<sequence length="387" mass="41935">MSEDLVVRVRGLPWSATVDEIYEFFDGVDILGGKSGIHLTMTREGRPSGEAYIELESEEDLEAAEKKHKETMGSRYIEVFKAKKSEMEWVTKHSGYESNNKEEDGVVRLRGLPYGCSKEEITNFFSGLEIYPNGIAFPPDFGGRPSGEAYVQFNDKETCEKALERNKQMIAHRYIEIFRSSLNEVRAAMSGGNRRGGSGGPMGGGYNSRSAPYDLRDRIGGSNRISGRSSGYNDGPGWGGRGHGGYNDVPSWGGRGGGPGIGGGYGGGTGHFVHCRGLPFRATEMDIADFFRPLNTVNIEICYDKSGRPSGEADIEFATHEDAVEAMSKHKCNMQHRYVELFLNSTAGGHGGGGPGGNFGGGYNGFNSNSGFGPGDQMSGNNYNNFL</sequence>
<dbReference type="Pfam" id="PF00076">
    <property type="entry name" value="RRM_1"/>
    <property type="match status" value="3"/>
</dbReference>
<dbReference type="FunFam" id="3.30.70.330:FF:000131">
    <property type="entry name" value="Heterogeneous nuclear ribonucleoprotein h3 isoform"/>
    <property type="match status" value="1"/>
</dbReference>
<evidence type="ECO:0000256" key="3">
    <source>
        <dbReference type="ARBA" id="ARBA00022737"/>
    </source>
</evidence>
<feature type="domain" description="RRM" evidence="7">
    <location>
        <begin position="5"/>
        <end position="84"/>
    </location>
</feature>
<keyword evidence="1" id="KW-0597">Phosphoprotein</keyword>
<evidence type="ECO:0000256" key="4">
    <source>
        <dbReference type="ARBA" id="ARBA00022884"/>
    </source>
</evidence>
<dbReference type="SMART" id="SM00360">
    <property type="entry name" value="RRM"/>
    <property type="match status" value="3"/>
</dbReference>
<feature type="domain" description="RRM" evidence="7">
    <location>
        <begin position="271"/>
        <end position="348"/>
    </location>
</feature>
<feature type="domain" description="RRM" evidence="7">
    <location>
        <begin position="105"/>
        <end position="182"/>
    </location>
</feature>
<reference evidence="8 9" key="1">
    <citation type="submission" date="2024-05" db="EMBL/GenBank/DDBJ databases">
        <authorList>
            <person name="Wallberg A."/>
        </authorList>
    </citation>
    <scope>NUCLEOTIDE SEQUENCE [LARGE SCALE GENOMIC DNA]</scope>
</reference>
<feature type="compositionally biased region" description="Gly residues" evidence="6">
    <location>
        <begin position="193"/>
        <end position="206"/>
    </location>
</feature>
<dbReference type="Gene3D" id="3.30.70.330">
    <property type="match status" value="3"/>
</dbReference>
<dbReference type="InterPro" id="IPR035979">
    <property type="entry name" value="RBD_domain_sf"/>
</dbReference>